<dbReference type="PANTHER" id="PTHR22744:SF14">
    <property type="entry name" value="BTB DOMAIN-CONTAINING PROTEIN-RELATED"/>
    <property type="match status" value="1"/>
</dbReference>
<feature type="region of interest" description="Disordered" evidence="1">
    <location>
        <begin position="165"/>
        <end position="189"/>
    </location>
</feature>
<keyword evidence="3" id="KW-1185">Reference proteome</keyword>
<feature type="non-terminal residue" evidence="2">
    <location>
        <position position="189"/>
    </location>
</feature>
<comment type="caution">
    <text evidence="2">The sequence shown here is derived from an EMBL/GenBank/DDBJ whole genome shotgun (WGS) entry which is preliminary data.</text>
</comment>
<organism evidence="2 3">
    <name type="scientific">Pristionchus fissidentatus</name>
    <dbReference type="NCBI Taxonomy" id="1538716"/>
    <lineage>
        <taxon>Eukaryota</taxon>
        <taxon>Metazoa</taxon>
        <taxon>Ecdysozoa</taxon>
        <taxon>Nematoda</taxon>
        <taxon>Chromadorea</taxon>
        <taxon>Rhabditida</taxon>
        <taxon>Rhabditina</taxon>
        <taxon>Diplogasteromorpha</taxon>
        <taxon>Diplogasteroidea</taxon>
        <taxon>Neodiplogasteridae</taxon>
        <taxon>Pristionchus</taxon>
    </lineage>
</organism>
<reference evidence="2" key="1">
    <citation type="submission" date="2023-10" db="EMBL/GenBank/DDBJ databases">
        <title>Genome assembly of Pristionchus species.</title>
        <authorList>
            <person name="Yoshida K."/>
            <person name="Sommer R.J."/>
        </authorList>
    </citation>
    <scope>NUCLEOTIDE SEQUENCE</scope>
    <source>
        <strain evidence="2">RS5133</strain>
    </source>
</reference>
<name>A0AAV5W6D7_9BILA</name>
<dbReference type="AlphaFoldDB" id="A0AAV5W6D7"/>
<dbReference type="EMBL" id="BTSY01000005">
    <property type="protein sequence ID" value="GMT27736.1"/>
    <property type="molecule type" value="Genomic_DNA"/>
</dbReference>
<evidence type="ECO:0000313" key="2">
    <source>
        <dbReference type="EMBL" id="GMT27736.1"/>
    </source>
</evidence>
<gene>
    <name evidence="2" type="ORF">PFISCL1PPCAC_19033</name>
</gene>
<protein>
    <recommendedName>
        <fullName evidence="4">BTB domain-containing protein</fullName>
    </recommendedName>
</protein>
<sequence length="189" mass="21981">MFFGGSDAEGNNMFTVESVNVADFTLLLNVSHRLAPITRDTVGILLELAHRFEFKMTLDRLEKFLMVNDFEYEDLERFIRNIRWAKKYKLHTLKYKCVQMEFSLETLTEMKSSKHWKDLDGETAREIVEAVVKTHRKRALDDSPLDENQLNVLNHLPDLTQLPTQPPYAVGHPVQPAFGGQQQQMMQQQ</sequence>
<dbReference type="PANTHER" id="PTHR22744">
    <property type="entry name" value="HELIX LOOP HELIX PROTEIN 21-RELATED"/>
    <property type="match status" value="1"/>
</dbReference>
<accession>A0AAV5W6D7</accession>
<dbReference type="Proteomes" id="UP001432322">
    <property type="component" value="Unassembled WGS sequence"/>
</dbReference>
<evidence type="ECO:0008006" key="4">
    <source>
        <dbReference type="Google" id="ProtNLM"/>
    </source>
</evidence>
<evidence type="ECO:0000256" key="1">
    <source>
        <dbReference type="SAM" id="MobiDB-lite"/>
    </source>
</evidence>
<proteinExistence type="predicted"/>
<evidence type="ECO:0000313" key="3">
    <source>
        <dbReference type="Proteomes" id="UP001432322"/>
    </source>
</evidence>